<dbReference type="RefSeq" id="WP_012486597.1">
    <property type="nucleotide sequence ID" value="NC_010995.1"/>
</dbReference>
<gene>
    <name evidence="1" type="ordered locus">CJA_0949</name>
</gene>
<dbReference type="KEGG" id="cja:CJA_0949"/>
<dbReference type="Proteomes" id="UP000001036">
    <property type="component" value="Chromosome"/>
</dbReference>
<keyword evidence="2" id="KW-1185">Reference proteome</keyword>
<protein>
    <submittedName>
        <fullName evidence="1">Uncharacterized protein</fullName>
    </submittedName>
</protein>
<organism evidence="1 2">
    <name type="scientific">Cellvibrio japonicus (strain Ueda107)</name>
    <name type="common">Pseudomonas fluorescens subsp. cellulosa</name>
    <dbReference type="NCBI Taxonomy" id="498211"/>
    <lineage>
        <taxon>Bacteria</taxon>
        <taxon>Pseudomonadati</taxon>
        <taxon>Pseudomonadota</taxon>
        <taxon>Gammaproteobacteria</taxon>
        <taxon>Cellvibrionales</taxon>
        <taxon>Cellvibrionaceae</taxon>
        <taxon>Cellvibrio</taxon>
    </lineage>
</organism>
<proteinExistence type="predicted"/>
<evidence type="ECO:0000313" key="2">
    <source>
        <dbReference type="Proteomes" id="UP000001036"/>
    </source>
</evidence>
<dbReference type="AlphaFoldDB" id="B3PLC5"/>
<dbReference type="HOGENOM" id="CLU_959175_0_0_6"/>
<dbReference type="OrthoDB" id="5511530at2"/>
<name>B3PLC5_CELJU</name>
<dbReference type="EMBL" id="CP000934">
    <property type="protein sequence ID" value="ACE85480.1"/>
    <property type="molecule type" value="Genomic_DNA"/>
</dbReference>
<dbReference type="eggNOG" id="ENOG50335H2">
    <property type="taxonomic scope" value="Bacteria"/>
</dbReference>
<evidence type="ECO:0000313" key="1">
    <source>
        <dbReference type="EMBL" id="ACE85480.1"/>
    </source>
</evidence>
<reference evidence="1 2" key="1">
    <citation type="journal article" date="2008" name="J. Bacteriol.">
        <title>Insights into plant cell wall degradation from the genome sequence of the soil bacterium Cellvibrio japonicus.</title>
        <authorList>
            <person name="Deboy R.T."/>
            <person name="Mongodin E.F."/>
            <person name="Fouts D.E."/>
            <person name="Tailford L.E."/>
            <person name="Khouri H."/>
            <person name="Emerson J.B."/>
            <person name="Mohamoud Y."/>
            <person name="Watkins K."/>
            <person name="Henrissat B."/>
            <person name="Gilbert H.J."/>
            <person name="Nelson K.E."/>
        </authorList>
    </citation>
    <scope>NUCLEOTIDE SEQUENCE [LARGE SCALE GENOMIC DNA]</scope>
    <source>
        <strain evidence="1 2">Ueda107</strain>
    </source>
</reference>
<dbReference type="STRING" id="498211.CJA_0949"/>
<accession>B3PLC5</accession>
<sequence length="287" mass="29751">MPIEIKNASSSPNKTVAFDFSDKVLAYVVGITYWKFSFGSDDHHVKTLLLSLETNQPNSTQVTATITARLDDDTGHGINNGDSLINVSCIAVVTAADSNITLANANGISSGSSSTEISLPSNTLSIGAAFLSGWSLSQSADHHVKTFQTTAGFKQSGNLGQITSQAQMIDSSGNFANGAINGGLVAASTAERGILSKALVNQQTGSSQDVNFNVNLKDASVMLQSLTATFGSKDHHIKSIGGGCSGWKVNGQKVTLNNAQAFITDDSGNSQSNSDSSVSLVVFAIPA</sequence>